<dbReference type="InterPro" id="IPR001940">
    <property type="entry name" value="Peptidase_S1C"/>
</dbReference>
<keyword evidence="5" id="KW-0732">Signal</keyword>
<dbReference type="STRING" id="269796.Rru_A0024"/>
<dbReference type="EMBL" id="CP000230">
    <property type="protein sequence ID" value="ABC20829.1"/>
    <property type="molecule type" value="Genomic_DNA"/>
</dbReference>
<dbReference type="Gene3D" id="2.30.42.10">
    <property type="match status" value="1"/>
</dbReference>
<dbReference type="GO" id="GO:0006508">
    <property type="term" value="P:proteolysis"/>
    <property type="evidence" value="ECO:0007669"/>
    <property type="project" value="UniProtKB-KW"/>
</dbReference>
<dbReference type="Gene3D" id="2.40.10.120">
    <property type="match status" value="1"/>
</dbReference>
<evidence type="ECO:0000256" key="1">
    <source>
        <dbReference type="ARBA" id="ARBA00010541"/>
    </source>
</evidence>
<dbReference type="SMART" id="SM00228">
    <property type="entry name" value="PDZ"/>
    <property type="match status" value="1"/>
</dbReference>
<dbReference type="HOGENOM" id="CLU_020120_1_2_5"/>
<dbReference type="SUPFAM" id="SSF50494">
    <property type="entry name" value="Trypsin-like serine proteases"/>
    <property type="match status" value="1"/>
</dbReference>
<feature type="chain" id="PRO_5004214934" evidence="5">
    <location>
        <begin position="28"/>
        <end position="381"/>
    </location>
</feature>
<dbReference type="Pfam" id="PF13365">
    <property type="entry name" value="Trypsin_2"/>
    <property type="match status" value="1"/>
</dbReference>
<sequence>MTRRRCGVWSMLGGAALVLSTIGPAGALPPAPAAAGAGLGPSLALTPVFMVGEEGVLTLAPTLEIVTPAVVNIAVKATVAARPNPLLSDPLFRQFFGVPPGAEGPRERTVVSAGSGVIVDAVRGTILTNHHVVDGAEDITVTLKDRRVLKATLLGSDPGTDIAVLRVKADRLTALHLADSDRAQVGDLTIAIGNPFGLGQTVTTGVISAKGRSGVIPDGYEDFLQTDASINPGNSGGALVNSRGDLVGINTAILSSGGGSVGIGFAIPSNIARAVMEQILKDGTVRRGHLGVSIQTVSPAVAESLGLPRAAGVIIAAVERGSTAEKVGLRTGDVILAVDGRPSETAEVLRRQIGLAQIGDRVRLTVMREGKSFDLQARIGS</sequence>
<evidence type="ECO:0000259" key="6">
    <source>
        <dbReference type="PROSITE" id="PS50106"/>
    </source>
</evidence>
<reference evidence="7 8" key="1">
    <citation type="journal article" date="2011" name="Stand. Genomic Sci.">
        <title>Complete genome sequence of Rhodospirillum rubrum type strain (S1).</title>
        <authorList>
            <person name="Munk A.C."/>
            <person name="Copeland A."/>
            <person name="Lucas S."/>
            <person name="Lapidus A."/>
            <person name="Del Rio T.G."/>
            <person name="Barry K."/>
            <person name="Detter J.C."/>
            <person name="Hammon N."/>
            <person name="Israni S."/>
            <person name="Pitluck S."/>
            <person name="Brettin T."/>
            <person name="Bruce D."/>
            <person name="Han C."/>
            <person name="Tapia R."/>
            <person name="Gilna P."/>
            <person name="Schmutz J."/>
            <person name="Larimer F."/>
            <person name="Land M."/>
            <person name="Kyrpides N.C."/>
            <person name="Mavromatis K."/>
            <person name="Richardson P."/>
            <person name="Rohde M."/>
            <person name="Goker M."/>
            <person name="Klenk H.P."/>
            <person name="Zhang Y."/>
            <person name="Roberts G.P."/>
            <person name="Reslewic S."/>
            <person name="Schwartz D.C."/>
        </authorList>
    </citation>
    <scope>NUCLEOTIDE SEQUENCE [LARGE SCALE GENOMIC DNA]</scope>
    <source>
        <strain evidence="8">ATCC 11170 / ATH 1.1.1 / DSM 467 / LMG 4362 / NCIMB 8255 / S1</strain>
    </source>
</reference>
<feature type="domain" description="PDZ" evidence="6">
    <location>
        <begin position="287"/>
        <end position="370"/>
    </location>
</feature>
<dbReference type="PANTHER" id="PTHR43343">
    <property type="entry name" value="PEPTIDASE S12"/>
    <property type="match status" value="1"/>
</dbReference>
<evidence type="ECO:0000256" key="4">
    <source>
        <dbReference type="ARBA" id="ARBA00022825"/>
    </source>
</evidence>
<keyword evidence="2" id="KW-0645">Protease</keyword>
<dbReference type="InterPro" id="IPR036034">
    <property type="entry name" value="PDZ_sf"/>
</dbReference>
<dbReference type="GO" id="GO:0004252">
    <property type="term" value="F:serine-type endopeptidase activity"/>
    <property type="evidence" value="ECO:0007669"/>
    <property type="project" value="InterPro"/>
</dbReference>
<dbReference type="Pfam" id="PF13180">
    <property type="entry name" value="PDZ_2"/>
    <property type="match status" value="1"/>
</dbReference>
<evidence type="ECO:0000256" key="3">
    <source>
        <dbReference type="ARBA" id="ARBA00022801"/>
    </source>
</evidence>
<protein>
    <submittedName>
        <fullName evidence="7">Peptidase</fullName>
    </submittedName>
</protein>
<dbReference type="EnsemblBacteria" id="ABC20829">
    <property type="protein sequence ID" value="ABC20829"/>
    <property type="gene ID" value="Rru_A0024"/>
</dbReference>
<dbReference type="PANTHER" id="PTHR43343:SF3">
    <property type="entry name" value="PROTEASE DO-LIKE 8, CHLOROPLASTIC"/>
    <property type="match status" value="1"/>
</dbReference>
<name>Q2RYG6_RHORT</name>
<feature type="signal peptide" evidence="5">
    <location>
        <begin position="1"/>
        <end position="27"/>
    </location>
</feature>
<dbReference type="KEGG" id="rru:Rru_A0024"/>
<keyword evidence="3" id="KW-0378">Hydrolase</keyword>
<proteinExistence type="inferred from homology"/>
<keyword evidence="8" id="KW-1185">Reference proteome</keyword>
<dbReference type="RefSeq" id="WP_011387785.1">
    <property type="nucleotide sequence ID" value="NC_007643.1"/>
</dbReference>
<keyword evidence="4" id="KW-0720">Serine protease</keyword>
<evidence type="ECO:0000256" key="2">
    <source>
        <dbReference type="ARBA" id="ARBA00022670"/>
    </source>
</evidence>
<dbReference type="Proteomes" id="UP000001929">
    <property type="component" value="Chromosome"/>
</dbReference>
<dbReference type="PATRIC" id="fig|269796.9.peg.73"/>
<dbReference type="InterPro" id="IPR001478">
    <property type="entry name" value="PDZ"/>
</dbReference>
<accession>Q2RYG6</accession>
<gene>
    <name evidence="7" type="ordered locus">Rru_A0024</name>
</gene>
<dbReference type="InterPro" id="IPR009003">
    <property type="entry name" value="Peptidase_S1_PA"/>
</dbReference>
<dbReference type="eggNOG" id="COG0265">
    <property type="taxonomic scope" value="Bacteria"/>
</dbReference>
<dbReference type="PRINTS" id="PR00834">
    <property type="entry name" value="PROTEASES2C"/>
</dbReference>
<evidence type="ECO:0000256" key="5">
    <source>
        <dbReference type="SAM" id="SignalP"/>
    </source>
</evidence>
<evidence type="ECO:0000313" key="7">
    <source>
        <dbReference type="EMBL" id="ABC20829.1"/>
    </source>
</evidence>
<evidence type="ECO:0000313" key="8">
    <source>
        <dbReference type="Proteomes" id="UP000001929"/>
    </source>
</evidence>
<dbReference type="PROSITE" id="PS50106">
    <property type="entry name" value="PDZ"/>
    <property type="match status" value="1"/>
</dbReference>
<dbReference type="AlphaFoldDB" id="Q2RYG6"/>
<dbReference type="SUPFAM" id="SSF50156">
    <property type="entry name" value="PDZ domain-like"/>
    <property type="match status" value="1"/>
</dbReference>
<dbReference type="FunFam" id="2.40.10.10:FF:000001">
    <property type="entry name" value="Periplasmic serine protease DegS"/>
    <property type="match status" value="1"/>
</dbReference>
<dbReference type="InterPro" id="IPR051201">
    <property type="entry name" value="Chloro_Bact_Ser_Proteases"/>
</dbReference>
<organism evidence="7 8">
    <name type="scientific">Rhodospirillum rubrum (strain ATCC 11170 / ATH 1.1.1 / DSM 467 / LMG 4362 / NCIMB 8255 / S1)</name>
    <dbReference type="NCBI Taxonomy" id="269796"/>
    <lineage>
        <taxon>Bacteria</taxon>
        <taxon>Pseudomonadati</taxon>
        <taxon>Pseudomonadota</taxon>
        <taxon>Alphaproteobacteria</taxon>
        <taxon>Rhodospirillales</taxon>
        <taxon>Rhodospirillaceae</taxon>
        <taxon>Rhodospirillum</taxon>
    </lineage>
</organism>
<comment type="similarity">
    <text evidence="1">Belongs to the peptidase S1C family.</text>
</comment>
<dbReference type="PhylomeDB" id="Q2RYG6"/>